<keyword evidence="1" id="KW-0805">Transcription regulation</keyword>
<dbReference type="GO" id="GO:0003677">
    <property type="term" value="F:DNA binding"/>
    <property type="evidence" value="ECO:0007669"/>
    <property type="project" value="UniProtKB-KW"/>
</dbReference>
<proteinExistence type="predicted"/>
<dbReference type="InterPro" id="IPR036390">
    <property type="entry name" value="WH_DNA-bd_sf"/>
</dbReference>
<dbReference type="SUPFAM" id="SSF46785">
    <property type="entry name" value="Winged helix' DNA-binding domain"/>
    <property type="match status" value="1"/>
</dbReference>
<dbReference type="InterPro" id="IPR011663">
    <property type="entry name" value="UTRA"/>
</dbReference>
<dbReference type="SUPFAM" id="SSF64288">
    <property type="entry name" value="Chorismate lyase-like"/>
    <property type="match status" value="1"/>
</dbReference>
<sequence length="250" mass="28513">MNVNKKGTDQSLHAFVKQELVTAIQQGVYPVKSQLPTEAELCKMYDVSRTTIRNALQQLVIDGYVERIQGRGTFVASRRVKQTLSATQGNYREQLQLQGKKPKIQVIDLKVVPSDEFLSAMLEIEENEPIHRLERIRYADDAPLQYEIAYLPWRKTTWLTKEGGEHSLYQLLQSQPDLSLHQTKEHLHIALADEEVAAKLGISVGDPCIQIETHAYLADESKIEYSIAYFHGEKASFTIERNYQKPTKTG</sequence>
<evidence type="ECO:0000256" key="1">
    <source>
        <dbReference type="ARBA" id="ARBA00023015"/>
    </source>
</evidence>
<dbReference type="Pfam" id="PF00392">
    <property type="entry name" value="GntR"/>
    <property type="match status" value="1"/>
</dbReference>
<gene>
    <name evidence="5" type="ORF">CHH72_13030</name>
</gene>
<evidence type="ECO:0000313" key="6">
    <source>
        <dbReference type="Proteomes" id="UP000216207"/>
    </source>
</evidence>
<dbReference type="PANTHER" id="PTHR44846:SF1">
    <property type="entry name" value="MANNOSYL-D-GLYCERATE TRANSPORT_METABOLISM SYSTEM REPRESSOR MNGR-RELATED"/>
    <property type="match status" value="1"/>
</dbReference>
<dbReference type="FunFam" id="1.10.10.10:FF:000079">
    <property type="entry name" value="GntR family transcriptional regulator"/>
    <property type="match status" value="1"/>
</dbReference>
<organism evidence="5 6">
    <name type="scientific">Shouchella clausii</name>
    <name type="common">Alkalihalobacillus clausii</name>
    <dbReference type="NCBI Taxonomy" id="79880"/>
    <lineage>
        <taxon>Bacteria</taxon>
        <taxon>Bacillati</taxon>
        <taxon>Bacillota</taxon>
        <taxon>Bacilli</taxon>
        <taxon>Bacillales</taxon>
        <taxon>Bacillaceae</taxon>
        <taxon>Shouchella</taxon>
    </lineage>
</organism>
<keyword evidence="2" id="KW-0238">DNA-binding</keyword>
<dbReference type="Proteomes" id="UP000216207">
    <property type="component" value="Unassembled WGS sequence"/>
</dbReference>
<dbReference type="Pfam" id="PF07702">
    <property type="entry name" value="UTRA"/>
    <property type="match status" value="1"/>
</dbReference>
<evidence type="ECO:0000313" key="5">
    <source>
        <dbReference type="EMBL" id="PAE88558.1"/>
    </source>
</evidence>
<dbReference type="SMART" id="SM00866">
    <property type="entry name" value="UTRA"/>
    <property type="match status" value="1"/>
</dbReference>
<keyword evidence="3" id="KW-0804">Transcription</keyword>
<dbReference type="InterPro" id="IPR028978">
    <property type="entry name" value="Chorismate_lyase_/UTRA_dom_sf"/>
</dbReference>
<dbReference type="InterPro" id="IPR050679">
    <property type="entry name" value="Bact_HTH_transcr_reg"/>
</dbReference>
<dbReference type="PRINTS" id="PR00035">
    <property type="entry name" value="HTHGNTR"/>
</dbReference>
<dbReference type="PANTHER" id="PTHR44846">
    <property type="entry name" value="MANNOSYL-D-GLYCERATE TRANSPORT/METABOLISM SYSTEM REPRESSOR MNGR-RELATED"/>
    <property type="match status" value="1"/>
</dbReference>
<dbReference type="Gene3D" id="1.10.10.10">
    <property type="entry name" value="Winged helix-like DNA-binding domain superfamily/Winged helix DNA-binding domain"/>
    <property type="match status" value="1"/>
</dbReference>
<evidence type="ECO:0000256" key="3">
    <source>
        <dbReference type="ARBA" id="ARBA00023163"/>
    </source>
</evidence>
<accession>A0A268NYQ7</accession>
<reference evidence="5 6" key="1">
    <citation type="submission" date="2017-07" db="EMBL/GenBank/DDBJ databases">
        <title>Isolation and whole genome analysis of endospore-forming bacteria from heroin.</title>
        <authorList>
            <person name="Kalinowski J."/>
            <person name="Ahrens B."/>
            <person name="Al-Dilaimi A."/>
            <person name="Winkler A."/>
            <person name="Wibberg D."/>
            <person name="Schleenbecker U."/>
            <person name="Ruckert C."/>
            <person name="Wolfel R."/>
            <person name="Grass G."/>
        </authorList>
    </citation>
    <scope>NUCLEOTIDE SEQUENCE [LARGE SCALE GENOMIC DNA]</scope>
    <source>
        <strain evidence="5 6">7539</strain>
    </source>
</reference>
<evidence type="ECO:0000256" key="2">
    <source>
        <dbReference type="ARBA" id="ARBA00023125"/>
    </source>
</evidence>
<dbReference type="GO" id="GO:0045892">
    <property type="term" value="P:negative regulation of DNA-templated transcription"/>
    <property type="evidence" value="ECO:0007669"/>
    <property type="project" value="TreeGrafter"/>
</dbReference>
<dbReference type="AlphaFoldDB" id="A0A268NYQ7"/>
<feature type="domain" description="HTH gntR-type" evidence="4">
    <location>
        <begin position="10"/>
        <end position="78"/>
    </location>
</feature>
<dbReference type="Gene3D" id="3.40.1410.10">
    <property type="entry name" value="Chorismate lyase-like"/>
    <property type="match status" value="1"/>
</dbReference>
<dbReference type="SMART" id="SM00345">
    <property type="entry name" value="HTH_GNTR"/>
    <property type="match status" value="1"/>
</dbReference>
<protein>
    <submittedName>
        <fullName evidence="5">GntR family transcriptional regulator</fullName>
    </submittedName>
</protein>
<dbReference type="PROSITE" id="PS50949">
    <property type="entry name" value="HTH_GNTR"/>
    <property type="match status" value="1"/>
</dbReference>
<dbReference type="InterPro" id="IPR000524">
    <property type="entry name" value="Tscrpt_reg_HTH_GntR"/>
</dbReference>
<dbReference type="GO" id="GO:0003700">
    <property type="term" value="F:DNA-binding transcription factor activity"/>
    <property type="evidence" value="ECO:0007669"/>
    <property type="project" value="InterPro"/>
</dbReference>
<name>A0A268NYQ7_SHOCL</name>
<comment type="caution">
    <text evidence="5">The sequence shown here is derived from an EMBL/GenBank/DDBJ whole genome shotgun (WGS) entry which is preliminary data.</text>
</comment>
<dbReference type="OMA" id="QTGVALW"/>
<dbReference type="EMBL" id="NPCC01000015">
    <property type="protein sequence ID" value="PAE88558.1"/>
    <property type="molecule type" value="Genomic_DNA"/>
</dbReference>
<evidence type="ECO:0000259" key="4">
    <source>
        <dbReference type="PROSITE" id="PS50949"/>
    </source>
</evidence>
<dbReference type="CDD" id="cd07377">
    <property type="entry name" value="WHTH_GntR"/>
    <property type="match status" value="1"/>
</dbReference>
<dbReference type="InterPro" id="IPR036388">
    <property type="entry name" value="WH-like_DNA-bd_sf"/>
</dbReference>